<dbReference type="Pfam" id="PF00534">
    <property type="entry name" value="Glycos_transf_1"/>
    <property type="match status" value="1"/>
</dbReference>
<protein>
    <submittedName>
        <fullName evidence="3">Glycosyltransferase WbuB</fullName>
    </submittedName>
</protein>
<keyword evidence="4" id="KW-1185">Reference proteome</keyword>
<name>A0A512DXD4_9PROT</name>
<organism evidence="3 4">
    <name type="scientific">Skermanella aerolata</name>
    <dbReference type="NCBI Taxonomy" id="393310"/>
    <lineage>
        <taxon>Bacteria</taxon>
        <taxon>Pseudomonadati</taxon>
        <taxon>Pseudomonadota</taxon>
        <taxon>Alphaproteobacteria</taxon>
        <taxon>Rhodospirillales</taxon>
        <taxon>Azospirillaceae</taxon>
        <taxon>Skermanella</taxon>
    </lineage>
</organism>
<evidence type="ECO:0000313" key="3">
    <source>
        <dbReference type="EMBL" id="GEO41131.1"/>
    </source>
</evidence>
<dbReference type="RefSeq" id="WP_052832537.1">
    <property type="nucleotide sequence ID" value="NZ_BJYZ01000026.1"/>
</dbReference>
<evidence type="ECO:0000313" key="4">
    <source>
        <dbReference type="Proteomes" id="UP000321523"/>
    </source>
</evidence>
<dbReference type="PANTHER" id="PTHR12526:SF638">
    <property type="entry name" value="SPORE COAT PROTEIN SA"/>
    <property type="match status" value="1"/>
</dbReference>
<dbReference type="Gene3D" id="3.40.50.2000">
    <property type="entry name" value="Glycogen Phosphorylase B"/>
    <property type="match status" value="2"/>
</dbReference>
<dbReference type="EMBL" id="BJYZ01000026">
    <property type="protein sequence ID" value="GEO41131.1"/>
    <property type="molecule type" value="Genomic_DNA"/>
</dbReference>
<dbReference type="AlphaFoldDB" id="A0A512DXD4"/>
<accession>A0A512DXD4</accession>
<dbReference type="GO" id="GO:0016757">
    <property type="term" value="F:glycosyltransferase activity"/>
    <property type="evidence" value="ECO:0007669"/>
    <property type="project" value="InterPro"/>
</dbReference>
<dbReference type="OrthoDB" id="185319at2"/>
<dbReference type="Pfam" id="PF13579">
    <property type="entry name" value="Glyco_trans_4_4"/>
    <property type="match status" value="1"/>
</dbReference>
<proteinExistence type="predicted"/>
<dbReference type="PANTHER" id="PTHR12526">
    <property type="entry name" value="GLYCOSYLTRANSFERASE"/>
    <property type="match status" value="1"/>
</dbReference>
<dbReference type="SUPFAM" id="SSF53756">
    <property type="entry name" value="UDP-Glycosyltransferase/glycogen phosphorylase"/>
    <property type="match status" value="1"/>
</dbReference>
<dbReference type="Proteomes" id="UP000321523">
    <property type="component" value="Unassembled WGS sequence"/>
</dbReference>
<feature type="domain" description="Glycosyltransferase subfamily 4-like N-terminal" evidence="2">
    <location>
        <begin position="19"/>
        <end position="186"/>
    </location>
</feature>
<evidence type="ECO:0000259" key="2">
    <source>
        <dbReference type="Pfam" id="PF13579"/>
    </source>
</evidence>
<feature type="domain" description="Glycosyl transferase family 1" evidence="1">
    <location>
        <begin position="202"/>
        <end position="352"/>
    </location>
</feature>
<dbReference type="CDD" id="cd03794">
    <property type="entry name" value="GT4_WbuB-like"/>
    <property type="match status" value="1"/>
</dbReference>
<dbReference type="InterPro" id="IPR028098">
    <property type="entry name" value="Glyco_trans_4-like_N"/>
</dbReference>
<dbReference type="InterPro" id="IPR001296">
    <property type="entry name" value="Glyco_trans_1"/>
</dbReference>
<evidence type="ECO:0000259" key="1">
    <source>
        <dbReference type="Pfam" id="PF00534"/>
    </source>
</evidence>
<reference evidence="3 4" key="1">
    <citation type="submission" date="2019-07" db="EMBL/GenBank/DDBJ databases">
        <title>Whole genome shotgun sequence of Skermanella aerolata NBRC 106429.</title>
        <authorList>
            <person name="Hosoyama A."/>
            <person name="Uohara A."/>
            <person name="Ohji S."/>
            <person name="Ichikawa N."/>
        </authorList>
    </citation>
    <scope>NUCLEOTIDE SEQUENCE [LARGE SCALE GENOMIC DNA]</scope>
    <source>
        <strain evidence="3 4">NBRC 106429</strain>
    </source>
</reference>
<keyword evidence="3" id="KW-0808">Transferase</keyword>
<gene>
    <name evidence="3" type="primary">bme8</name>
    <name evidence="3" type="ORF">SAE02_52790</name>
</gene>
<comment type="caution">
    <text evidence="3">The sequence shown here is derived from an EMBL/GenBank/DDBJ whole genome shotgun (WGS) entry which is preliminary data.</text>
</comment>
<sequence length="408" mass="43202">MHQPSILFINRVFPPDRGATGRCLADLAGRFAAAGWSVTVLACGKAEIPDDRPQYRVVRTGYSGGISASRSIDYLKSLVRLLAAAWKLPRHDVVVTMTDPPLLAVIGPLIRLRWSCGLIHWSQDVYPDLFPVIGVRFPWALGFALDQISAASLRCYDTVVVIGACMARRIMGKGVAPDRVAVVPNWADPVIRPVPRATNPMRRELGLGDRFTVAYSGNFGLAHPIGAVIDAVAILAREAPEIAVLLIGEGRGLSRVRQRIEESALPNLRLLPWQPTHRLAESLGAADLHLASMDERAEGMMVPSKVAGALAAGRPCILLGSAGGAAARQIADSGCGSILSSGDGKGLARVIMMHAADTRMHAEVCACASVAASAWSADLAAAAFLAKAHDAVRRPASSVWGKLAAGND</sequence>